<keyword evidence="2" id="KW-0489">Methyltransferase</keyword>
<dbReference type="RefSeq" id="WP_099333404.1">
    <property type="nucleotide sequence ID" value="NZ_CP042812.1"/>
</dbReference>
<dbReference type="InterPro" id="IPR006076">
    <property type="entry name" value="FAD-dep_OxRdtase"/>
</dbReference>
<evidence type="ECO:0000259" key="11">
    <source>
        <dbReference type="Pfam" id="PF01266"/>
    </source>
</evidence>
<keyword evidence="1" id="KW-0963">Cytoplasm</keyword>
<dbReference type="Pfam" id="PF01266">
    <property type="entry name" value="DAO"/>
    <property type="match status" value="1"/>
</dbReference>
<keyword evidence="6" id="KW-0819">tRNA processing</keyword>
<protein>
    <submittedName>
        <fullName evidence="12">D-amino-acid oxidase</fullName>
    </submittedName>
</protein>
<sequence length="379" mass="43384">MYKSYDYIIVGAGIAGVCTAYFLSKYSKSVLLIDKNDCLLSEASSAAGAFLSPLLGKENPFKALVSDSLDFSIDFYKEILKDDFINCGVCRIPKDENDKQKFEEYESFMDFEYEKTDKGYFFDIGSRITPKNFAQKIKNEFETLLNYKVFSLKQDEKFMWIVNDELITSNLILATGHNVNLIKEDYLKIRPVWGQKIDILTSSINCINYHKECSVSSSSKHENNRHLISIGATHHRFNESSDLECKKLLKEIEEKNNEKLLSLAQDIINLKDIEIIDIKVGARSCSVDYFPMLGELIDSKATIEKYPHLVNGSFVTDDKLVKKKNLYIINGVGGRGFVLSPYLANSLVEFLINKKAINESILTNRLFKRWVKKIKLNNR</sequence>
<evidence type="ECO:0000256" key="4">
    <source>
        <dbReference type="ARBA" id="ARBA00022679"/>
    </source>
</evidence>
<dbReference type="PANTHER" id="PTHR13847">
    <property type="entry name" value="SARCOSINE DEHYDROGENASE-RELATED"/>
    <property type="match status" value="1"/>
</dbReference>
<dbReference type="Proteomes" id="UP000221384">
    <property type="component" value="Unassembled WGS sequence"/>
</dbReference>
<proteinExistence type="predicted"/>
<keyword evidence="10" id="KW-0472">Membrane</keyword>
<dbReference type="Gene3D" id="3.30.9.10">
    <property type="entry name" value="D-Amino Acid Oxidase, subunit A, domain 2"/>
    <property type="match status" value="1"/>
</dbReference>
<dbReference type="PANTHER" id="PTHR13847:SF283">
    <property type="entry name" value="TRNA 5-METHYLAMINOMETHYL-2-THIOURIDINE BIOSYNTHESIS BIFUNCTIONAL PROTEIN MNMC"/>
    <property type="match status" value="1"/>
</dbReference>
<keyword evidence="7" id="KW-0274">FAD</keyword>
<evidence type="ECO:0000256" key="9">
    <source>
        <dbReference type="ARBA" id="ARBA00023268"/>
    </source>
</evidence>
<evidence type="ECO:0000256" key="8">
    <source>
        <dbReference type="ARBA" id="ARBA00023002"/>
    </source>
</evidence>
<keyword evidence="10" id="KW-0812">Transmembrane</keyword>
<feature type="transmembrane region" description="Helical" evidence="10">
    <location>
        <begin position="7"/>
        <end position="24"/>
    </location>
</feature>
<dbReference type="EMBL" id="NWVW01000001">
    <property type="protein sequence ID" value="PHO11040.1"/>
    <property type="molecule type" value="Genomic_DNA"/>
</dbReference>
<feature type="domain" description="FAD dependent oxidoreductase" evidence="11">
    <location>
        <begin position="6"/>
        <end position="347"/>
    </location>
</feature>
<keyword evidence="13" id="KW-1185">Reference proteome</keyword>
<comment type="caution">
    <text evidence="12">The sequence shown here is derived from an EMBL/GenBank/DDBJ whole genome shotgun (WGS) entry which is preliminary data.</text>
</comment>
<evidence type="ECO:0000256" key="7">
    <source>
        <dbReference type="ARBA" id="ARBA00022827"/>
    </source>
</evidence>
<dbReference type="Gene3D" id="3.50.50.60">
    <property type="entry name" value="FAD/NAD(P)-binding domain"/>
    <property type="match status" value="1"/>
</dbReference>
<evidence type="ECO:0000256" key="5">
    <source>
        <dbReference type="ARBA" id="ARBA00022691"/>
    </source>
</evidence>
<keyword evidence="8" id="KW-0560">Oxidoreductase</keyword>
<accession>A0ABX4LSW0</accession>
<evidence type="ECO:0000256" key="6">
    <source>
        <dbReference type="ARBA" id="ARBA00022694"/>
    </source>
</evidence>
<keyword evidence="9" id="KW-0511">Multifunctional enzyme</keyword>
<evidence type="ECO:0000256" key="3">
    <source>
        <dbReference type="ARBA" id="ARBA00022630"/>
    </source>
</evidence>
<evidence type="ECO:0000256" key="2">
    <source>
        <dbReference type="ARBA" id="ARBA00022603"/>
    </source>
</evidence>
<evidence type="ECO:0000256" key="10">
    <source>
        <dbReference type="SAM" id="Phobius"/>
    </source>
</evidence>
<evidence type="ECO:0000313" key="12">
    <source>
        <dbReference type="EMBL" id="PHO11040.1"/>
    </source>
</evidence>
<evidence type="ECO:0000256" key="1">
    <source>
        <dbReference type="ARBA" id="ARBA00022490"/>
    </source>
</evidence>
<reference evidence="12 13" key="1">
    <citation type="submission" date="2017-09" db="EMBL/GenBank/DDBJ databases">
        <authorList>
            <person name="Perez-Cataluna A."/>
            <person name="Figueras M.J."/>
            <person name="Salas-Masso N."/>
        </authorList>
    </citation>
    <scope>NUCLEOTIDE SEQUENCE [LARGE SCALE GENOMIC DNA]</scope>
    <source>
        <strain evidence="12 13">F138-33</strain>
    </source>
</reference>
<evidence type="ECO:0000313" key="13">
    <source>
        <dbReference type="Proteomes" id="UP000221384"/>
    </source>
</evidence>
<keyword evidence="3" id="KW-0285">Flavoprotein</keyword>
<dbReference type="InterPro" id="IPR036188">
    <property type="entry name" value="FAD/NAD-bd_sf"/>
</dbReference>
<keyword evidence="4" id="KW-0808">Transferase</keyword>
<organism evidence="12 13">
    <name type="scientific">Malaciobacter canalis</name>
    <dbReference type="NCBI Taxonomy" id="1912871"/>
    <lineage>
        <taxon>Bacteria</taxon>
        <taxon>Pseudomonadati</taxon>
        <taxon>Campylobacterota</taxon>
        <taxon>Epsilonproteobacteria</taxon>
        <taxon>Campylobacterales</taxon>
        <taxon>Arcobacteraceae</taxon>
        <taxon>Malaciobacter</taxon>
    </lineage>
</organism>
<dbReference type="SUPFAM" id="SSF51905">
    <property type="entry name" value="FAD/NAD(P)-binding domain"/>
    <property type="match status" value="1"/>
</dbReference>
<keyword evidence="5" id="KW-0949">S-adenosyl-L-methionine</keyword>
<gene>
    <name evidence="12" type="ORF">CPG37_00925</name>
</gene>
<keyword evidence="10" id="KW-1133">Transmembrane helix</keyword>
<name>A0ABX4LSW0_9BACT</name>